<name>A0A139I7M2_9PEZI</name>
<feature type="non-terminal residue" evidence="1">
    <location>
        <position position="1"/>
    </location>
</feature>
<gene>
    <name evidence="1" type="ORF">AC579_212</name>
</gene>
<accession>A0A139I7M2</accession>
<protein>
    <submittedName>
        <fullName evidence="1">Uncharacterized protein</fullName>
    </submittedName>
</protein>
<comment type="caution">
    <text evidence="1">The sequence shown here is derived from an EMBL/GenBank/DDBJ whole genome shotgun (WGS) entry which is preliminary data.</text>
</comment>
<evidence type="ECO:0000313" key="1">
    <source>
        <dbReference type="EMBL" id="KXT10708.1"/>
    </source>
</evidence>
<keyword evidence="2" id="KW-1185">Reference proteome</keyword>
<dbReference type="AlphaFoldDB" id="A0A139I7M2"/>
<evidence type="ECO:0000313" key="2">
    <source>
        <dbReference type="Proteomes" id="UP000073492"/>
    </source>
</evidence>
<dbReference type="EMBL" id="LFZO01000243">
    <property type="protein sequence ID" value="KXT10708.1"/>
    <property type="molecule type" value="Genomic_DNA"/>
</dbReference>
<dbReference type="Proteomes" id="UP000073492">
    <property type="component" value="Unassembled WGS sequence"/>
</dbReference>
<proteinExistence type="predicted"/>
<reference evidence="1 2" key="1">
    <citation type="submission" date="2015-07" db="EMBL/GenBank/DDBJ databases">
        <title>Comparative genomics of the Sigatoka disease complex on banana suggests a link between parallel evolutionary changes in Pseudocercospora fijiensis and Pseudocercospora eumusae and increased virulence on the banana host.</title>
        <authorList>
            <person name="Chang T.-C."/>
            <person name="Salvucci A."/>
            <person name="Crous P.W."/>
            <person name="Stergiopoulos I."/>
        </authorList>
    </citation>
    <scope>NUCLEOTIDE SEQUENCE [LARGE SCALE GENOMIC DNA]</scope>
    <source>
        <strain evidence="1 2">CBS 116634</strain>
    </source>
</reference>
<sequence>LHASPASYYPYHRGVCDNQLAVYYRWGSTADVDCAYEGEQLYTVSLSYARPDAPQMPEVLPTLPNAVIHCLAGPQTCFSDLGMALWKGGYSALPSHSNQSDVQYTWPIRRSFVFGTFAAYLSYHQDEAEIGKAQIYPTDFQPVRGEIELERRVFTGTALFDEDGKAYFKPQALSLRDRRGVE</sequence>
<organism evidence="1 2">
    <name type="scientific">Pseudocercospora musae</name>
    <dbReference type="NCBI Taxonomy" id="113226"/>
    <lineage>
        <taxon>Eukaryota</taxon>
        <taxon>Fungi</taxon>
        <taxon>Dikarya</taxon>
        <taxon>Ascomycota</taxon>
        <taxon>Pezizomycotina</taxon>
        <taxon>Dothideomycetes</taxon>
        <taxon>Dothideomycetidae</taxon>
        <taxon>Mycosphaerellales</taxon>
        <taxon>Mycosphaerellaceae</taxon>
        <taxon>Pseudocercospora</taxon>
    </lineage>
</organism>